<accession>A0AB74TRE7</accession>
<evidence type="ECO:0000256" key="1">
    <source>
        <dbReference type="SAM" id="Coils"/>
    </source>
</evidence>
<feature type="signal peptide" evidence="2">
    <location>
        <begin position="1"/>
        <end position="24"/>
    </location>
</feature>
<sequence length="236" mass="27213">MKKLVAGLVLSSMLLLACSNNTYSADIDNPQVDESNISVTEGTIENLQKKVDEIQQTIDEEKRGENNRYLIETYEESKHFFEEEIKNEKQLLNETKELLIYNDEFSAQKKLAYLEVEQEATLSLKHTKNEYDSLMIERLNFYRKNGLLDRDVISTLILPISGDIKTVAISTYLDKDTVSKLDFEDEELSIIDEADAIYAHGSLSEYITPEYYKLTDEQHSAFFYEITGLMNTTIED</sequence>
<evidence type="ECO:0000313" key="3">
    <source>
        <dbReference type="EMBL" id="XBC48122.1"/>
    </source>
</evidence>
<dbReference type="AlphaFoldDB" id="A0AB74TRE7"/>
<feature type="chain" id="PRO_5044491928" evidence="2">
    <location>
        <begin position="25"/>
        <end position="236"/>
    </location>
</feature>
<keyword evidence="1" id="KW-0175">Coiled coil</keyword>
<organism evidence="3">
    <name type="scientific">Dolosigranulum savutiense</name>
    <dbReference type="NCBI Taxonomy" id="3110288"/>
    <lineage>
        <taxon>Bacteria</taxon>
        <taxon>Bacillati</taxon>
        <taxon>Bacillota</taxon>
        <taxon>Bacilli</taxon>
        <taxon>Lactobacillales</taxon>
        <taxon>Carnobacteriaceae</taxon>
        <taxon>Dolosigranulum</taxon>
    </lineage>
</organism>
<protein>
    <submittedName>
        <fullName evidence="3">Uncharacterized protein</fullName>
    </submittedName>
</protein>
<gene>
    <name evidence="3" type="ORF">VUQ09_01670</name>
</gene>
<dbReference type="EMBL" id="CP142434">
    <property type="protein sequence ID" value="XBC48122.1"/>
    <property type="molecule type" value="Genomic_DNA"/>
</dbReference>
<keyword evidence="2" id="KW-0732">Signal</keyword>
<dbReference type="PROSITE" id="PS51257">
    <property type="entry name" value="PROKAR_LIPOPROTEIN"/>
    <property type="match status" value="1"/>
</dbReference>
<feature type="coiled-coil region" evidence="1">
    <location>
        <begin position="37"/>
        <end position="98"/>
    </location>
</feature>
<name>A0AB74TRE7_9LACT</name>
<dbReference type="RefSeq" id="WP_347298137.1">
    <property type="nucleotide sequence ID" value="NZ_CP142434.1"/>
</dbReference>
<evidence type="ECO:0000256" key="2">
    <source>
        <dbReference type="SAM" id="SignalP"/>
    </source>
</evidence>
<proteinExistence type="predicted"/>
<reference evidence="3" key="1">
    <citation type="submission" date="2023-12" db="EMBL/GenBank/DDBJ databases">
        <title>Dolosigranulum savutii sp. nov. isolated from human upper respiratory samples collected in Botswana.</title>
        <authorList>
            <person name="Kelly M.S."/>
        </authorList>
    </citation>
    <scope>NUCLEOTIDE SEQUENCE</scope>
    <source>
        <strain evidence="3">MSK312</strain>
    </source>
</reference>